<keyword evidence="5" id="KW-0804">Transcription</keyword>
<comment type="caution">
    <text evidence="8">The sequence shown here is derived from an EMBL/GenBank/DDBJ whole genome shotgun (WGS) entry which is preliminary data.</text>
</comment>
<reference evidence="8 9" key="1">
    <citation type="submission" date="2019-07" db="EMBL/GenBank/DDBJ databases">
        <title>Whole genome shotgun sequence of Kocuria turfanensis NBRC 107627.</title>
        <authorList>
            <person name="Hosoyama A."/>
            <person name="Uohara A."/>
            <person name="Ohji S."/>
            <person name="Ichikawa N."/>
        </authorList>
    </citation>
    <scope>NUCLEOTIDE SEQUENCE [LARGE SCALE GENOMIC DNA]</scope>
    <source>
        <strain evidence="8 9">NBRC 107627</strain>
    </source>
</reference>
<keyword evidence="2" id="KW-0963">Cytoplasm</keyword>
<sequence>MDADLRLDAQLCFALYAASRATTAAYREPLAELGLTYPQYLALLALWEEDGQTVTGLGARLHLDSGTLSPLLKRMETVGLLERRRGRQDERRVTVHLTAAGDRLRERAPDVQRRVLEASGLTPEEMATLRRLARRIGAADPGPADPGAADPPATGPGATTPGSAAPGTVPAGPAPPLATQHTSVQTTQHPGPHPTQNATQNPTENPTEE</sequence>
<evidence type="ECO:0000256" key="2">
    <source>
        <dbReference type="ARBA" id="ARBA00022490"/>
    </source>
</evidence>
<dbReference type="InterPro" id="IPR055166">
    <property type="entry name" value="Transc_reg_Sar_Rot_HTH"/>
</dbReference>
<dbReference type="Gene3D" id="1.10.10.10">
    <property type="entry name" value="Winged helix-like DNA-binding domain superfamily/Winged helix DNA-binding domain"/>
    <property type="match status" value="1"/>
</dbReference>
<evidence type="ECO:0000256" key="1">
    <source>
        <dbReference type="ARBA" id="ARBA00004496"/>
    </source>
</evidence>
<feature type="compositionally biased region" description="Low complexity" evidence="6">
    <location>
        <begin position="138"/>
        <end position="171"/>
    </location>
</feature>
<evidence type="ECO:0000256" key="4">
    <source>
        <dbReference type="ARBA" id="ARBA00023125"/>
    </source>
</evidence>
<evidence type="ECO:0000256" key="3">
    <source>
        <dbReference type="ARBA" id="ARBA00023015"/>
    </source>
</evidence>
<protein>
    <recommendedName>
        <fullName evidence="7">HTH marR-type domain-containing protein</fullName>
    </recommendedName>
</protein>
<accession>A0A512IAU9</accession>
<dbReference type="Proteomes" id="UP000321103">
    <property type="component" value="Unassembled WGS sequence"/>
</dbReference>
<dbReference type="GO" id="GO:0005737">
    <property type="term" value="C:cytoplasm"/>
    <property type="evidence" value="ECO:0007669"/>
    <property type="project" value="UniProtKB-SubCell"/>
</dbReference>
<keyword evidence="3" id="KW-0805">Transcription regulation</keyword>
<comment type="subcellular location">
    <subcellularLocation>
        <location evidence="1">Cytoplasm</location>
    </subcellularLocation>
</comment>
<dbReference type="GO" id="GO:0003700">
    <property type="term" value="F:DNA-binding transcription factor activity"/>
    <property type="evidence" value="ECO:0007669"/>
    <property type="project" value="InterPro"/>
</dbReference>
<dbReference type="InterPro" id="IPR039422">
    <property type="entry name" value="MarR/SlyA-like"/>
</dbReference>
<dbReference type="RefSeq" id="WP_084271484.1">
    <property type="nucleotide sequence ID" value="NZ_BJZS01000028.1"/>
</dbReference>
<dbReference type="EMBL" id="BJZS01000028">
    <property type="protein sequence ID" value="GEO94829.1"/>
    <property type="molecule type" value="Genomic_DNA"/>
</dbReference>
<evidence type="ECO:0000313" key="8">
    <source>
        <dbReference type="EMBL" id="GEO94829.1"/>
    </source>
</evidence>
<evidence type="ECO:0000313" key="9">
    <source>
        <dbReference type="Proteomes" id="UP000321103"/>
    </source>
</evidence>
<dbReference type="SMART" id="SM00347">
    <property type="entry name" value="HTH_MARR"/>
    <property type="match status" value="1"/>
</dbReference>
<dbReference type="STRING" id="388357.GCA_001580365_01336"/>
<dbReference type="SUPFAM" id="SSF46785">
    <property type="entry name" value="Winged helix' DNA-binding domain"/>
    <property type="match status" value="1"/>
</dbReference>
<dbReference type="GO" id="GO:0006950">
    <property type="term" value="P:response to stress"/>
    <property type="evidence" value="ECO:0007669"/>
    <property type="project" value="TreeGrafter"/>
</dbReference>
<evidence type="ECO:0000259" key="7">
    <source>
        <dbReference type="PROSITE" id="PS50995"/>
    </source>
</evidence>
<organism evidence="8 9">
    <name type="scientific">Kocuria turfanensis</name>
    <dbReference type="NCBI Taxonomy" id="388357"/>
    <lineage>
        <taxon>Bacteria</taxon>
        <taxon>Bacillati</taxon>
        <taxon>Actinomycetota</taxon>
        <taxon>Actinomycetes</taxon>
        <taxon>Micrococcales</taxon>
        <taxon>Micrococcaceae</taxon>
        <taxon>Kocuria</taxon>
    </lineage>
</organism>
<dbReference type="InterPro" id="IPR000835">
    <property type="entry name" value="HTH_MarR-typ"/>
</dbReference>
<dbReference type="InterPro" id="IPR036388">
    <property type="entry name" value="WH-like_DNA-bd_sf"/>
</dbReference>
<name>A0A512IAU9_9MICC</name>
<feature type="compositionally biased region" description="Polar residues" evidence="6">
    <location>
        <begin position="180"/>
        <end position="209"/>
    </location>
</feature>
<dbReference type="PANTHER" id="PTHR33164:SF5">
    <property type="entry name" value="ORGANIC HYDROPEROXIDE RESISTANCE TRANSCRIPTIONAL REGULATOR"/>
    <property type="match status" value="1"/>
</dbReference>
<evidence type="ECO:0000256" key="5">
    <source>
        <dbReference type="ARBA" id="ARBA00023163"/>
    </source>
</evidence>
<dbReference type="FunFam" id="1.10.10.10:FF:000163">
    <property type="entry name" value="MarR family transcriptional regulator"/>
    <property type="match status" value="1"/>
</dbReference>
<proteinExistence type="predicted"/>
<dbReference type="AlphaFoldDB" id="A0A512IAU9"/>
<dbReference type="InterPro" id="IPR036390">
    <property type="entry name" value="WH_DNA-bd_sf"/>
</dbReference>
<dbReference type="Pfam" id="PF22381">
    <property type="entry name" value="Staph_reg_Sar_Rot"/>
    <property type="match status" value="1"/>
</dbReference>
<dbReference type="GO" id="GO:0003677">
    <property type="term" value="F:DNA binding"/>
    <property type="evidence" value="ECO:0007669"/>
    <property type="project" value="UniProtKB-KW"/>
</dbReference>
<gene>
    <name evidence="8" type="ORF">KTU01_09520</name>
</gene>
<dbReference type="PROSITE" id="PS50995">
    <property type="entry name" value="HTH_MARR_2"/>
    <property type="match status" value="1"/>
</dbReference>
<evidence type="ECO:0000256" key="6">
    <source>
        <dbReference type="SAM" id="MobiDB-lite"/>
    </source>
</evidence>
<keyword evidence="4" id="KW-0238">DNA-binding</keyword>
<feature type="domain" description="HTH marR-type" evidence="7">
    <location>
        <begin position="8"/>
        <end position="138"/>
    </location>
</feature>
<dbReference type="PANTHER" id="PTHR33164">
    <property type="entry name" value="TRANSCRIPTIONAL REGULATOR, MARR FAMILY"/>
    <property type="match status" value="1"/>
</dbReference>
<feature type="region of interest" description="Disordered" evidence="6">
    <location>
        <begin position="137"/>
        <end position="209"/>
    </location>
</feature>
<keyword evidence="9" id="KW-1185">Reference proteome</keyword>